<evidence type="ECO:0000259" key="9">
    <source>
        <dbReference type="PROSITE" id="PS51195"/>
    </source>
</evidence>
<evidence type="ECO:0000259" key="7">
    <source>
        <dbReference type="PROSITE" id="PS51192"/>
    </source>
</evidence>
<dbReference type="SUPFAM" id="SSF52540">
    <property type="entry name" value="P-loop containing nucleoside triphosphate hydrolases"/>
    <property type="match status" value="1"/>
</dbReference>
<dbReference type="EMBL" id="BAAADO010000001">
    <property type="protein sequence ID" value="GAA0482543.1"/>
    <property type="molecule type" value="Genomic_DNA"/>
</dbReference>
<keyword evidence="2" id="KW-0378">Hydrolase</keyword>
<dbReference type="SMART" id="SM00490">
    <property type="entry name" value="HELICc"/>
    <property type="match status" value="1"/>
</dbReference>
<dbReference type="Gene3D" id="3.40.50.300">
    <property type="entry name" value="P-loop containing nucleotide triphosphate hydrolases"/>
    <property type="match status" value="2"/>
</dbReference>
<feature type="short sequence motif" description="Q motif" evidence="5">
    <location>
        <begin position="4"/>
        <end position="32"/>
    </location>
</feature>
<sequence length="448" mass="51956">MSQRTFKDFTFQPFLYEVIDKLNFREPTPIQGEVIPYALKKQSLIGQSHTGSGKTHAYLLPLFNQIDVTHNHVQAVITVPTRELAMQIYDEVRKMIEYADEEESIRAKLIIGGTDKQKMMDKLKRPPHIIVGTPGRILDLVMEGALDLYTASSMVIDEADLLIDLGLIEETDQILVRMPEKLQIMVFSATFPVQLQHFLKKYIENPKHITITGQSLVPETMEHRLIPLRHREKADLMVEITNVIHPYLALIFVNKKEHADELANQLIQKGLETGIMHGGLTPRERKRTLKNIKNLEYQYIVATDLAARGIDIPGISHIFNAELPKEPEDYIHRVGRTARAGLEGTAVSFYKDKDEKLIEKLESKGIDFTHYDIKNNEWVEIKDWDQRRKREKSENDQLEAEAWKKVRKKKKVKPGYKKKMKKEAEQVKKQLKKKQQQQNKNRGNRGRR</sequence>
<dbReference type="InterPro" id="IPR014001">
    <property type="entry name" value="Helicase_ATP-bd"/>
</dbReference>
<protein>
    <submittedName>
        <fullName evidence="10">DEAD/DEAH box helicase</fullName>
    </submittedName>
</protein>
<evidence type="ECO:0000256" key="4">
    <source>
        <dbReference type="ARBA" id="ARBA00022840"/>
    </source>
</evidence>
<evidence type="ECO:0000256" key="1">
    <source>
        <dbReference type="ARBA" id="ARBA00022741"/>
    </source>
</evidence>
<dbReference type="PANTHER" id="PTHR47963:SF1">
    <property type="entry name" value="DEAD-BOX ATP-DEPENDENT RNA HELICASE CSHB"/>
    <property type="match status" value="1"/>
</dbReference>
<dbReference type="InterPro" id="IPR027417">
    <property type="entry name" value="P-loop_NTPase"/>
</dbReference>
<dbReference type="InterPro" id="IPR014014">
    <property type="entry name" value="RNA_helicase_DEAD_Q_motif"/>
</dbReference>
<dbReference type="SMART" id="SM00487">
    <property type="entry name" value="DEXDc"/>
    <property type="match status" value="1"/>
</dbReference>
<dbReference type="PROSITE" id="PS51192">
    <property type="entry name" value="HELICASE_ATP_BIND_1"/>
    <property type="match status" value="1"/>
</dbReference>
<proteinExistence type="predicted"/>
<keyword evidence="1" id="KW-0547">Nucleotide-binding</keyword>
<dbReference type="PROSITE" id="PS51195">
    <property type="entry name" value="Q_MOTIF"/>
    <property type="match status" value="1"/>
</dbReference>
<feature type="region of interest" description="Disordered" evidence="6">
    <location>
        <begin position="405"/>
        <end position="448"/>
    </location>
</feature>
<dbReference type="CDD" id="cd00268">
    <property type="entry name" value="DEADc"/>
    <property type="match status" value="1"/>
</dbReference>
<comment type="caution">
    <text evidence="10">The sequence shown here is derived from an EMBL/GenBank/DDBJ whole genome shotgun (WGS) entry which is preliminary data.</text>
</comment>
<dbReference type="InterPro" id="IPR050547">
    <property type="entry name" value="DEAD_box_RNA_helicases"/>
</dbReference>
<dbReference type="CDD" id="cd18787">
    <property type="entry name" value="SF2_C_DEAD"/>
    <property type="match status" value="1"/>
</dbReference>
<dbReference type="GO" id="GO:0004386">
    <property type="term" value="F:helicase activity"/>
    <property type="evidence" value="ECO:0007669"/>
    <property type="project" value="UniProtKB-KW"/>
</dbReference>
<evidence type="ECO:0000313" key="10">
    <source>
        <dbReference type="EMBL" id="GAA0482543.1"/>
    </source>
</evidence>
<dbReference type="Pfam" id="PF00271">
    <property type="entry name" value="Helicase_C"/>
    <property type="match status" value="1"/>
</dbReference>
<dbReference type="RefSeq" id="WP_343837043.1">
    <property type="nucleotide sequence ID" value="NZ_BAAADO010000001.1"/>
</dbReference>
<organism evidence="10 11">
    <name type="scientific">Salinibacillus aidingensis</name>
    <dbReference type="NCBI Taxonomy" id="237684"/>
    <lineage>
        <taxon>Bacteria</taxon>
        <taxon>Bacillati</taxon>
        <taxon>Bacillota</taxon>
        <taxon>Bacilli</taxon>
        <taxon>Bacillales</taxon>
        <taxon>Bacillaceae</taxon>
        <taxon>Salinibacillus</taxon>
    </lineage>
</organism>
<evidence type="ECO:0000313" key="11">
    <source>
        <dbReference type="Proteomes" id="UP001500880"/>
    </source>
</evidence>
<evidence type="ECO:0000256" key="2">
    <source>
        <dbReference type="ARBA" id="ARBA00022801"/>
    </source>
</evidence>
<name>A0ABN1ARR1_9BACI</name>
<dbReference type="InterPro" id="IPR044742">
    <property type="entry name" value="DEAD/DEAH_RhlB"/>
</dbReference>
<keyword evidence="3 10" id="KW-0347">Helicase</keyword>
<gene>
    <name evidence="10" type="ORF">GCM10008986_04320</name>
</gene>
<dbReference type="InterPro" id="IPR001650">
    <property type="entry name" value="Helicase_C-like"/>
</dbReference>
<evidence type="ECO:0000256" key="3">
    <source>
        <dbReference type="ARBA" id="ARBA00022806"/>
    </source>
</evidence>
<feature type="domain" description="DEAD-box RNA helicase Q" evidence="9">
    <location>
        <begin position="4"/>
        <end position="32"/>
    </location>
</feature>
<dbReference type="PROSITE" id="PS51194">
    <property type="entry name" value="HELICASE_CTER"/>
    <property type="match status" value="1"/>
</dbReference>
<dbReference type="Proteomes" id="UP001500880">
    <property type="component" value="Unassembled WGS sequence"/>
</dbReference>
<evidence type="ECO:0000256" key="6">
    <source>
        <dbReference type="SAM" id="MobiDB-lite"/>
    </source>
</evidence>
<dbReference type="InterPro" id="IPR011545">
    <property type="entry name" value="DEAD/DEAH_box_helicase_dom"/>
</dbReference>
<evidence type="ECO:0000259" key="8">
    <source>
        <dbReference type="PROSITE" id="PS51194"/>
    </source>
</evidence>
<feature type="domain" description="Helicase C-terminal" evidence="8">
    <location>
        <begin position="239"/>
        <end position="381"/>
    </location>
</feature>
<reference evidence="10 11" key="1">
    <citation type="journal article" date="2019" name="Int. J. Syst. Evol. Microbiol.">
        <title>The Global Catalogue of Microorganisms (GCM) 10K type strain sequencing project: providing services to taxonomists for standard genome sequencing and annotation.</title>
        <authorList>
            <consortium name="The Broad Institute Genomics Platform"/>
            <consortium name="The Broad Institute Genome Sequencing Center for Infectious Disease"/>
            <person name="Wu L."/>
            <person name="Ma J."/>
        </authorList>
    </citation>
    <scope>NUCLEOTIDE SEQUENCE [LARGE SCALE GENOMIC DNA]</scope>
    <source>
        <strain evidence="10 11">JCM 12389</strain>
    </source>
</reference>
<keyword evidence="11" id="KW-1185">Reference proteome</keyword>
<feature type="compositionally biased region" description="Basic residues" evidence="6">
    <location>
        <begin position="405"/>
        <end position="421"/>
    </location>
</feature>
<dbReference type="Pfam" id="PF00270">
    <property type="entry name" value="DEAD"/>
    <property type="match status" value="1"/>
</dbReference>
<evidence type="ECO:0000256" key="5">
    <source>
        <dbReference type="PROSITE-ProRule" id="PRU00552"/>
    </source>
</evidence>
<accession>A0ABN1ARR1</accession>
<keyword evidence="4" id="KW-0067">ATP-binding</keyword>
<feature type="domain" description="Helicase ATP-binding" evidence="7">
    <location>
        <begin position="35"/>
        <end position="209"/>
    </location>
</feature>
<dbReference type="PANTHER" id="PTHR47963">
    <property type="entry name" value="DEAD-BOX ATP-DEPENDENT RNA HELICASE 47, MITOCHONDRIAL"/>
    <property type="match status" value="1"/>
</dbReference>